<organism evidence="1 2">
    <name type="scientific">Kribbella shirazensis</name>
    <dbReference type="NCBI Taxonomy" id="1105143"/>
    <lineage>
        <taxon>Bacteria</taxon>
        <taxon>Bacillati</taxon>
        <taxon>Actinomycetota</taxon>
        <taxon>Actinomycetes</taxon>
        <taxon>Propionibacteriales</taxon>
        <taxon>Kribbellaceae</taxon>
        <taxon>Kribbella</taxon>
    </lineage>
</organism>
<dbReference type="PANTHER" id="PTHR32011">
    <property type="entry name" value="OS08G0472400 PROTEIN"/>
    <property type="match status" value="1"/>
</dbReference>
<name>A0A7X5V6W0_9ACTN</name>
<dbReference type="RefSeq" id="WP_167203766.1">
    <property type="nucleotide sequence ID" value="NZ_JAASRO010000001.1"/>
</dbReference>
<evidence type="ECO:0000313" key="1">
    <source>
        <dbReference type="EMBL" id="NIK55042.1"/>
    </source>
</evidence>
<reference evidence="1 2" key="1">
    <citation type="submission" date="2020-03" db="EMBL/GenBank/DDBJ databases">
        <title>Sequencing the genomes of 1000 actinobacteria strains.</title>
        <authorList>
            <person name="Klenk H.-P."/>
        </authorList>
    </citation>
    <scope>NUCLEOTIDE SEQUENCE [LARGE SCALE GENOMIC DNA]</scope>
    <source>
        <strain evidence="1 2">DSM 45490</strain>
    </source>
</reference>
<sequence length="192" mass="21451">MTAAPDTGVGLRAAERLARLGTTEIQPGLSETELARVEQRFGFEFADDHRAFLTAGLPVWTTGHDDDPDKASWGWPDWRTADSDTLRAQVEWPTDCVIRHVTSGGRPAGWGKRPDTLESAVAKAQRRLADVPRLIPVYAHRYLPAGRGTAGRPVISVHHLTDMMVYGLDLEDYLLHEFHGPQTPIPFWQDYL</sequence>
<comment type="caution">
    <text evidence="1">The sequence shown here is derived from an EMBL/GenBank/DDBJ whole genome shotgun (WGS) entry which is preliminary data.</text>
</comment>
<gene>
    <name evidence="1" type="ORF">BJY22_000759</name>
</gene>
<dbReference type="EMBL" id="JAASRO010000001">
    <property type="protein sequence ID" value="NIK55042.1"/>
    <property type="molecule type" value="Genomic_DNA"/>
</dbReference>
<dbReference type="PANTHER" id="PTHR32011:SF2">
    <property type="entry name" value="OS08G0472400 PROTEIN"/>
    <property type="match status" value="1"/>
</dbReference>
<evidence type="ECO:0000313" key="2">
    <source>
        <dbReference type="Proteomes" id="UP000555407"/>
    </source>
</evidence>
<accession>A0A7X5V6W0</accession>
<dbReference type="AlphaFoldDB" id="A0A7X5V6W0"/>
<keyword evidence="2" id="KW-1185">Reference proteome</keyword>
<dbReference type="Proteomes" id="UP000555407">
    <property type="component" value="Unassembled WGS sequence"/>
</dbReference>
<evidence type="ECO:0008006" key="3">
    <source>
        <dbReference type="Google" id="ProtNLM"/>
    </source>
</evidence>
<protein>
    <recommendedName>
        <fullName evidence="3">SMI1/KNR4 family protein</fullName>
    </recommendedName>
</protein>
<proteinExistence type="predicted"/>